<dbReference type="EMBL" id="JH598687">
    <property type="status" value="NOT_ANNOTATED_CDS"/>
    <property type="molecule type" value="Genomic_DNA"/>
</dbReference>
<evidence type="ECO:0000313" key="1">
    <source>
        <dbReference type="EnsemblProtists" id="HpaP809212"/>
    </source>
</evidence>
<reference evidence="1" key="2">
    <citation type="submission" date="2015-06" db="UniProtKB">
        <authorList>
            <consortium name="EnsemblProtists"/>
        </authorList>
    </citation>
    <scope>IDENTIFICATION</scope>
    <source>
        <strain evidence="1">Emoy2</strain>
    </source>
</reference>
<dbReference type="Proteomes" id="UP000011713">
    <property type="component" value="Unassembled WGS sequence"/>
</dbReference>
<dbReference type="HOGENOM" id="CLU_2817959_0_0_1"/>
<dbReference type="AlphaFoldDB" id="M4BS22"/>
<dbReference type="InParanoid" id="M4BS22"/>
<keyword evidence="2" id="KW-1185">Reference proteome</keyword>
<name>M4BS22_HYAAE</name>
<sequence length="67" mass="7664">MGNLWAWQLSAIRCGIELQAVTDDDVKKAVQKLIYNRVLTSAAWCELQWCTNASMMVLNMLLWEGMT</sequence>
<protein>
    <submittedName>
        <fullName evidence="1">Uncharacterized protein</fullName>
    </submittedName>
</protein>
<organism evidence="1 2">
    <name type="scientific">Hyaloperonospora arabidopsidis (strain Emoy2)</name>
    <name type="common">Downy mildew agent</name>
    <name type="synonym">Peronospora arabidopsidis</name>
    <dbReference type="NCBI Taxonomy" id="559515"/>
    <lineage>
        <taxon>Eukaryota</taxon>
        <taxon>Sar</taxon>
        <taxon>Stramenopiles</taxon>
        <taxon>Oomycota</taxon>
        <taxon>Peronosporomycetes</taxon>
        <taxon>Peronosporales</taxon>
        <taxon>Peronosporaceae</taxon>
        <taxon>Hyaloperonospora</taxon>
    </lineage>
</organism>
<reference evidence="2" key="1">
    <citation type="journal article" date="2010" name="Science">
        <title>Signatures of adaptation to obligate biotrophy in the Hyaloperonospora arabidopsidis genome.</title>
        <authorList>
            <person name="Baxter L."/>
            <person name="Tripathy S."/>
            <person name="Ishaque N."/>
            <person name="Boot N."/>
            <person name="Cabral A."/>
            <person name="Kemen E."/>
            <person name="Thines M."/>
            <person name="Ah-Fong A."/>
            <person name="Anderson R."/>
            <person name="Badejoko W."/>
            <person name="Bittner-Eddy P."/>
            <person name="Boore J.L."/>
            <person name="Chibucos M.C."/>
            <person name="Coates M."/>
            <person name="Dehal P."/>
            <person name="Delehaunty K."/>
            <person name="Dong S."/>
            <person name="Downton P."/>
            <person name="Dumas B."/>
            <person name="Fabro G."/>
            <person name="Fronick C."/>
            <person name="Fuerstenberg S.I."/>
            <person name="Fulton L."/>
            <person name="Gaulin E."/>
            <person name="Govers F."/>
            <person name="Hughes L."/>
            <person name="Humphray S."/>
            <person name="Jiang R.H."/>
            <person name="Judelson H."/>
            <person name="Kamoun S."/>
            <person name="Kyung K."/>
            <person name="Meijer H."/>
            <person name="Minx P."/>
            <person name="Morris P."/>
            <person name="Nelson J."/>
            <person name="Phuntumart V."/>
            <person name="Qutob D."/>
            <person name="Rehmany A."/>
            <person name="Rougon-Cardoso A."/>
            <person name="Ryden P."/>
            <person name="Torto-Alalibo T."/>
            <person name="Studholme D."/>
            <person name="Wang Y."/>
            <person name="Win J."/>
            <person name="Wood J."/>
            <person name="Clifton S.W."/>
            <person name="Rogers J."/>
            <person name="Van den Ackerveken G."/>
            <person name="Jones J.D."/>
            <person name="McDowell J.M."/>
            <person name="Beynon J."/>
            <person name="Tyler B.M."/>
        </authorList>
    </citation>
    <scope>NUCLEOTIDE SEQUENCE [LARGE SCALE GENOMIC DNA]</scope>
    <source>
        <strain evidence="2">Emoy2</strain>
    </source>
</reference>
<dbReference type="EnsemblProtists" id="HpaT809212">
    <property type="protein sequence ID" value="HpaP809212"/>
    <property type="gene ID" value="HpaG809212"/>
</dbReference>
<evidence type="ECO:0000313" key="2">
    <source>
        <dbReference type="Proteomes" id="UP000011713"/>
    </source>
</evidence>
<dbReference type="VEuPathDB" id="FungiDB:HpaG809212"/>
<accession>M4BS22</accession>
<proteinExistence type="predicted"/>